<dbReference type="Pfam" id="PF05988">
    <property type="entry name" value="DUF899"/>
    <property type="match status" value="1"/>
</dbReference>
<dbReference type="InterPro" id="IPR010296">
    <property type="entry name" value="DUF899_thioredox"/>
</dbReference>
<proteinExistence type="predicted"/>
<protein>
    <submittedName>
        <fullName evidence="2">DUF899 family protein</fullName>
    </submittedName>
</protein>
<dbReference type="RefSeq" id="WP_337697792.1">
    <property type="nucleotide sequence ID" value="NZ_JBBEGN010000020.1"/>
</dbReference>
<name>A0ABU8MXS0_9PSEU</name>
<feature type="region of interest" description="Disordered" evidence="1">
    <location>
        <begin position="203"/>
        <end position="232"/>
    </location>
</feature>
<evidence type="ECO:0000313" key="3">
    <source>
        <dbReference type="Proteomes" id="UP001385809"/>
    </source>
</evidence>
<accession>A0ABU8MXS0</accession>
<organism evidence="2 3">
    <name type="scientific">Actinomycetospora aurantiaca</name>
    <dbReference type="NCBI Taxonomy" id="3129233"/>
    <lineage>
        <taxon>Bacteria</taxon>
        <taxon>Bacillati</taxon>
        <taxon>Actinomycetota</taxon>
        <taxon>Actinomycetes</taxon>
        <taxon>Pseudonocardiales</taxon>
        <taxon>Pseudonocardiaceae</taxon>
        <taxon>Actinomycetospora</taxon>
    </lineage>
</organism>
<reference evidence="2 3" key="1">
    <citation type="submission" date="2024-03" db="EMBL/GenBank/DDBJ databases">
        <title>Actinomycetospora sp. OC33-EN08, a novel actinomycete isolated from wild orchid (Aerides multiflora).</title>
        <authorList>
            <person name="Suriyachadkun C."/>
        </authorList>
    </citation>
    <scope>NUCLEOTIDE SEQUENCE [LARGE SCALE GENOMIC DNA]</scope>
    <source>
        <strain evidence="2 3">OC33-EN08</strain>
    </source>
</reference>
<dbReference type="InterPro" id="IPR036249">
    <property type="entry name" value="Thioredoxin-like_sf"/>
</dbReference>
<dbReference type="SUPFAM" id="SSF52833">
    <property type="entry name" value="Thioredoxin-like"/>
    <property type="match status" value="1"/>
</dbReference>
<evidence type="ECO:0000256" key="1">
    <source>
        <dbReference type="SAM" id="MobiDB-lite"/>
    </source>
</evidence>
<dbReference type="EMBL" id="JBBEGN010000020">
    <property type="protein sequence ID" value="MEJ2871223.1"/>
    <property type="molecule type" value="Genomic_DNA"/>
</dbReference>
<evidence type="ECO:0000313" key="2">
    <source>
        <dbReference type="EMBL" id="MEJ2871223.1"/>
    </source>
</evidence>
<sequence length="232" mass="26911">MHPLPDHALPPVVPPEDWRAAYEAMLVEEKEFTRARDALAARRRRMPVTRVDTEYRFVGPDREVGLLDLFEGRRQLLVYRFFHQPDVDGWPDQGCTGCSYLADHVPHLAHLNAWDTTFAMVSPAGREQIAALRARMGWEHIPWYSLPDDTFSRDFDVADYFGVNVFLRDDHDHVYRSYFVDARGVEPLLPTLSMLDLTPLGRQETWEDTPAGRPQLPPYRARRHHEYGGDSR</sequence>
<comment type="caution">
    <text evidence="2">The sequence shown here is derived from an EMBL/GenBank/DDBJ whole genome shotgun (WGS) entry which is preliminary data.</text>
</comment>
<gene>
    <name evidence="2" type="ORF">WCD74_25920</name>
</gene>
<keyword evidence="3" id="KW-1185">Reference proteome</keyword>
<dbReference type="Proteomes" id="UP001385809">
    <property type="component" value="Unassembled WGS sequence"/>
</dbReference>